<evidence type="ECO:0000256" key="4">
    <source>
        <dbReference type="ARBA" id="ARBA00022840"/>
    </source>
</evidence>
<comment type="similarity">
    <text evidence="1">Belongs to the IPP transferase family.</text>
</comment>
<dbReference type="PANTHER" id="PTHR11088:SF60">
    <property type="entry name" value="TRNA DIMETHYLALLYLTRANSFERASE"/>
    <property type="match status" value="1"/>
</dbReference>
<accession>A0A0F9CXP6</accession>
<dbReference type="GO" id="GO:0005524">
    <property type="term" value="F:ATP binding"/>
    <property type="evidence" value="ECO:0007669"/>
    <property type="project" value="UniProtKB-KW"/>
</dbReference>
<gene>
    <name evidence="5" type="ORF">LCGC14_2268400</name>
</gene>
<sequence>MEKKAWMSDEKSKVVVICGPTGIGKTAVSLEIADRFCGEIIGADSMQIYRYMDIGTAKPTRDERARIPHHMIDLINPDESMDVARFATLARQEISHIFEKAVTPFVVGGTGLYIKGLVHGLFRAKFRNPSVRRQMEEEAALYGVGALHRQLKIS</sequence>
<comment type="caution">
    <text evidence="5">The sequence shown here is derived from an EMBL/GenBank/DDBJ whole genome shotgun (WGS) entry which is preliminary data.</text>
</comment>
<dbReference type="PANTHER" id="PTHR11088">
    <property type="entry name" value="TRNA DIMETHYLALLYLTRANSFERASE"/>
    <property type="match status" value="1"/>
</dbReference>
<evidence type="ECO:0008006" key="6">
    <source>
        <dbReference type="Google" id="ProtNLM"/>
    </source>
</evidence>
<evidence type="ECO:0000313" key="5">
    <source>
        <dbReference type="EMBL" id="KKL54138.1"/>
    </source>
</evidence>
<dbReference type="EMBL" id="LAZR01031305">
    <property type="protein sequence ID" value="KKL54138.1"/>
    <property type="molecule type" value="Genomic_DNA"/>
</dbReference>
<keyword evidence="4" id="KW-0067">ATP-binding</keyword>
<reference evidence="5" key="1">
    <citation type="journal article" date="2015" name="Nature">
        <title>Complex archaea that bridge the gap between prokaryotes and eukaryotes.</title>
        <authorList>
            <person name="Spang A."/>
            <person name="Saw J.H."/>
            <person name="Jorgensen S.L."/>
            <person name="Zaremba-Niedzwiedzka K."/>
            <person name="Martijn J."/>
            <person name="Lind A.E."/>
            <person name="van Eijk R."/>
            <person name="Schleper C."/>
            <person name="Guy L."/>
            <person name="Ettema T.J."/>
        </authorList>
    </citation>
    <scope>NUCLEOTIDE SEQUENCE</scope>
</reference>
<proteinExistence type="inferred from homology"/>
<dbReference type="SUPFAM" id="SSF52540">
    <property type="entry name" value="P-loop containing nucleoside triphosphate hydrolases"/>
    <property type="match status" value="1"/>
</dbReference>
<dbReference type="Pfam" id="PF01715">
    <property type="entry name" value="IPPT"/>
    <property type="match status" value="1"/>
</dbReference>
<organism evidence="5">
    <name type="scientific">marine sediment metagenome</name>
    <dbReference type="NCBI Taxonomy" id="412755"/>
    <lineage>
        <taxon>unclassified sequences</taxon>
        <taxon>metagenomes</taxon>
        <taxon>ecological metagenomes</taxon>
    </lineage>
</organism>
<evidence type="ECO:0000256" key="1">
    <source>
        <dbReference type="ARBA" id="ARBA00005842"/>
    </source>
</evidence>
<evidence type="ECO:0000256" key="2">
    <source>
        <dbReference type="ARBA" id="ARBA00022679"/>
    </source>
</evidence>
<evidence type="ECO:0000256" key="3">
    <source>
        <dbReference type="ARBA" id="ARBA00022741"/>
    </source>
</evidence>
<keyword evidence="2" id="KW-0808">Transferase</keyword>
<dbReference type="GO" id="GO:0006400">
    <property type="term" value="P:tRNA modification"/>
    <property type="evidence" value="ECO:0007669"/>
    <property type="project" value="TreeGrafter"/>
</dbReference>
<dbReference type="GO" id="GO:0052381">
    <property type="term" value="F:tRNA dimethylallyltransferase activity"/>
    <property type="evidence" value="ECO:0007669"/>
    <property type="project" value="TreeGrafter"/>
</dbReference>
<protein>
    <recommendedName>
        <fullName evidence="6">tRNA dimethylallyltransferase</fullName>
    </recommendedName>
</protein>
<dbReference type="InterPro" id="IPR039657">
    <property type="entry name" value="Dimethylallyltransferase"/>
</dbReference>
<dbReference type="AlphaFoldDB" id="A0A0F9CXP6"/>
<feature type="non-terminal residue" evidence="5">
    <location>
        <position position="154"/>
    </location>
</feature>
<dbReference type="Gene3D" id="3.40.50.300">
    <property type="entry name" value="P-loop containing nucleotide triphosphate hydrolases"/>
    <property type="match status" value="1"/>
</dbReference>
<name>A0A0F9CXP6_9ZZZZ</name>
<dbReference type="InterPro" id="IPR027417">
    <property type="entry name" value="P-loop_NTPase"/>
</dbReference>
<keyword evidence="3" id="KW-0547">Nucleotide-binding</keyword>